<dbReference type="OrthoDB" id="9808870at2"/>
<evidence type="ECO:0000256" key="1">
    <source>
        <dbReference type="SAM" id="Phobius"/>
    </source>
</evidence>
<dbReference type="Proteomes" id="UP000319700">
    <property type="component" value="Unassembled WGS sequence"/>
</dbReference>
<dbReference type="Pfam" id="PF13795">
    <property type="entry name" value="HupE_UreJ_2"/>
    <property type="match status" value="1"/>
</dbReference>
<feature type="transmembrane region" description="Helical" evidence="1">
    <location>
        <begin position="233"/>
        <end position="254"/>
    </location>
</feature>
<reference evidence="2 3" key="1">
    <citation type="journal article" date="2019" name="Environ. Microbiol.">
        <title>Species interactions and distinct microbial communities in high Arctic permafrost affected cryosols are associated with the CH4 and CO2 gas fluxes.</title>
        <authorList>
            <person name="Altshuler I."/>
            <person name="Hamel J."/>
            <person name="Turney S."/>
            <person name="Magnuson E."/>
            <person name="Levesque R."/>
            <person name="Greer C."/>
            <person name="Whyte L.G."/>
        </authorList>
    </citation>
    <scope>NUCLEOTIDE SEQUENCE [LARGE SCALE GENOMIC DNA]</scope>
    <source>
        <strain evidence="2 3">42</strain>
    </source>
</reference>
<keyword evidence="1" id="KW-1133">Transmembrane helix</keyword>
<keyword evidence="1" id="KW-0812">Transmembrane</keyword>
<name>A0A502F7H7_9FLAO</name>
<feature type="transmembrane region" description="Helical" evidence="1">
    <location>
        <begin position="144"/>
        <end position="168"/>
    </location>
</feature>
<dbReference type="InterPro" id="IPR032809">
    <property type="entry name" value="Put_HupE_UreJ"/>
</dbReference>
<evidence type="ECO:0000313" key="3">
    <source>
        <dbReference type="Proteomes" id="UP000319700"/>
    </source>
</evidence>
<sequence>MRNYFLIILVLLSSNFLYSHEIRPAFLEIKENKNHSLEIIWKQPLMGDYGLPIYPSISAGWMTNSKAQIVYTETYLIKRWKVPANHVSLDGQTIRIDGLEKTITDVLVQITLLNDVSYTYLIKPLQPFVILDIKKIQPPPVWQYVQLGIFHIWSGFDHLLFVLGLILLVKKRSKLIWTITAFTIAHSITLALATLQIVKVSAVFTESAIALSIVFLAIELLRHYKGKDGFAYHYPWLVSFLFGLLHGLGFASALQDVGLPQNNIPLALFLFNVGVETGQLVFVFVILLLLSVLHLSKFQLPKWSYKAPAYIIGTLAMYWFFERLSDVF</sequence>
<feature type="transmembrane region" description="Helical" evidence="1">
    <location>
        <begin position="303"/>
        <end position="321"/>
    </location>
</feature>
<feature type="transmembrane region" description="Helical" evidence="1">
    <location>
        <begin position="203"/>
        <end position="221"/>
    </location>
</feature>
<evidence type="ECO:0000313" key="2">
    <source>
        <dbReference type="EMBL" id="TPG45327.1"/>
    </source>
</evidence>
<keyword evidence="1" id="KW-0472">Membrane</keyword>
<comment type="caution">
    <text evidence="2">The sequence shown here is derived from an EMBL/GenBank/DDBJ whole genome shotgun (WGS) entry which is preliminary data.</text>
</comment>
<dbReference type="RefSeq" id="WP_140503023.1">
    <property type="nucleotide sequence ID" value="NZ_RCZH01000001.1"/>
</dbReference>
<protein>
    <submittedName>
        <fullName evidence="2">HupE/UreJ family protein</fullName>
    </submittedName>
</protein>
<proteinExistence type="predicted"/>
<gene>
    <name evidence="2" type="ORF">EAH81_01625</name>
</gene>
<feature type="transmembrane region" description="Helical" evidence="1">
    <location>
        <begin position="266"/>
        <end position="291"/>
    </location>
</feature>
<organism evidence="2 3">
    <name type="scientific">Flavobacterium pectinovorum</name>
    <dbReference type="NCBI Taxonomy" id="29533"/>
    <lineage>
        <taxon>Bacteria</taxon>
        <taxon>Pseudomonadati</taxon>
        <taxon>Bacteroidota</taxon>
        <taxon>Flavobacteriia</taxon>
        <taxon>Flavobacteriales</taxon>
        <taxon>Flavobacteriaceae</taxon>
        <taxon>Flavobacterium</taxon>
    </lineage>
</organism>
<accession>A0A502F7H7</accession>
<keyword evidence="3" id="KW-1185">Reference proteome</keyword>
<feature type="transmembrane region" description="Helical" evidence="1">
    <location>
        <begin position="175"/>
        <end position="197"/>
    </location>
</feature>
<dbReference type="EMBL" id="RCZH01000001">
    <property type="protein sequence ID" value="TPG45327.1"/>
    <property type="molecule type" value="Genomic_DNA"/>
</dbReference>
<dbReference type="AlphaFoldDB" id="A0A502F7H7"/>